<evidence type="ECO:0000256" key="2">
    <source>
        <dbReference type="SAM" id="Phobius"/>
    </source>
</evidence>
<keyword evidence="4" id="KW-1185">Reference proteome</keyword>
<feature type="region of interest" description="Disordered" evidence="1">
    <location>
        <begin position="51"/>
        <end position="125"/>
    </location>
</feature>
<comment type="caution">
    <text evidence="3">The sequence shown here is derived from an EMBL/GenBank/DDBJ whole genome shotgun (WGS) entry which is preliminary data.</text>
</comment>
<accession>A0AAN7ZTE0</accession>
<feature type="transmembrane region" description="Helical" evidence="2">
    <location>
        <begin position="252"/>
        <end position="276"/>
    </location>
</feature>
<gene>
    <name evidence="3" type="ORF">RI129_001506</name>
</gene>
<reference evidence="3 4" key="1">
    <citation type="journal article" date="2024" name="Insects">
        <title>An Improved Chromosome-Level Genome Assembly of the Firefly Pyrocoelia pectoralis.</title>
        <authorList>
            <person name="Fu X."/>
            <person name="Meyer-Rochow V.B."/>
            <person name="Ballantyne L."/>
            <person name="Zhu X."/>
        </authorList>
    </citation>
    <scope>NUCLEOTIDE SEQUENCE [LARGE SCALE GENOMIC DNA]</scope>
    <source>
        <strain evidence="3">XCY_ONT2</strain>
    </source>
</reference>
<evidence type="ECO:0000256" key="1">
    <source>
        <dbReference type="SAM" id="MobiDB-lite"/>
    </source>
</evidence>
<dbReference type="AlphaFoldDB" id="A0AAN7ZTE0"/>
<keyword evidence="2" id="KW-0472">Membrane</keyword>
<feature type="compositionally biased region" description="Polar residues" evidence="1">
    <location>
        <begin position="76"/>
        <end position="85"/>
    </location>
</feature>
<protein>
    <submittedName>
        <fullName evidence="3">Uncharacterized protein</fullName>
    </submittedName>
</protein>
<dbReference type="Proteomes" id="UP001329430">
    <property type="component" value="Chromosome 1"/>
</dbReference>
<keyword evidence="2" id="KW-1133">Transmembrane helix</keyword>
<proteinExistence type="predicted"/>
<name>A0AAN7ZTE0_9COLE</name>
<keyword evidence="2" id="KW-0812">Transmembrane</keyword>
<organism evidence="3 4">
    <name type="scientific">Pyrocoelia pectoralis</name>
    <dbReference type="NCBI Taxonomy" id="417401"/>
    <lineage>
        <taxon>Eukaryota</taxon>
        <taxon>Metazoa</taxon>
        <taxon>Ecdysozoa</taxon>
        <taxon>Arthropoda</taxon>
        <taxon>Hexapoda</taxon>
        <taxon>Insecta</taxon>
        <taxon>Pterygota</taxon>
        <taxon>Neoptera</taxon>
        <taxon>Endopterygota</taxon>
        <taxon>Coleoptera</taxon>
        <taxon>Polyphaga</taxon>
        <taxon>Elateriformia</taxon>
        <taxon>Elateroidea</taxon>
        <taxon>Lampyridae</taxon>
        <taxon>Lampyrinae</taxon>
        <taxon>Pyrocoelia</taxon>
    </lineage>
</organism>
<dbReference type="EMBL" id="JAVRBK010000001">
    <property type="protein sequence ID" value="KAK5650477.1"/>
    <property type="molecule type" value="Genomic_DNA"/>
</dbReference>
<evidence type="ECO:0000313" key="3">
    <source>
        <dbReference type="EMBL" id="KAK5650477.1"/>
    </source>
</evidence>
<sequence>MEKTDKAVSTEDLSFKPQRAIYLEVAKLESVFRTLVENKVEAIKNDKVRLSSVNSSPKSLLHRMRITSSSSAASSKGNLHKNSPSPKHRRRRRATDDGELDYNYYKKSKTDDTSKGDTPSPRFKKQRCCLRPHGDEETREIIKYLHCDSICSADDYINISAASYPCCSTEHTQITMPCSADYVSLKMDGFEEIEEETIAYRSYLSKDKRRRHRRRRRRRKKHMRSHIEITSLPISEEVKEIDPDELPPRARWTIVVTACLLLFMCLLLVGITLRMAPIIDDMVRKENEEFMNSLHRDPGQHNSHNLSPPIYK</sequence>
<evidence type="ECO:0000313" key="4">
    <source>
        <dbReference type="Proteomes" id="UP001329430"/>
    </source>
</evidence>
<feature type="region of interest" description="Disordered" evidence="1">
    <location>
        <begin position="293"/>
        <end position="312"/>
    </location>
</feature>